<dbReference type="EMBL" id="JBEZFP010000048">
    <property type="protein sequence ID" value="MEU8135692.1"/>
    <property type="molecule type" value="Genomic_DNA"/>
</dbReference>
<dbReference type="Proteomes" id="UP001551482">
    <property type="component" value="Unassembled WGS sequence"/>
</dbReference>
<evidence type="ECO:0000313" key="4">
    <source>
        <dbReference type="Proteomes" id="UP001551482"/>
    </source>
</evidence>
<feature type="compositionally biased region" description="Low complexity" evidence="1">
    <location>
        <begin position="137"/>
        <end position="156"/>
    </location>
</feature>
<gene>
    <name evidence="3" type="ORF">AB0C36_19500</name>
</gene>
<evidence type="ECO:0000256" key="1">
    <source>
        <dbReference type="SAM" id="MobiDB-lite"/>
    </source>
</evidence>
<evidence type="ECO:0000313" key="3">
    <source>
        <dbReference type="EMBL" id="MEU8135692.1"/>
    </source>
</evidence>
<feature type="transmembrane region" description="Helical" evidence="2">
    <location>
        <begin position="59"/>
        <end position="82"/>
    </location>
</feature>
<feature type="compositionally biased region" description="Low complexity" evidence="1">
    <location>
        <begin position="23"/>
        <end position="38"/>
    </location>
</feature>
<evidence type="ECO:0008006" key="5">
    <source>
        <dbReference type="Google" id="ProtNLM"/>
    </source>
</evidence>
<feature type="region of interest" description="Disordered" evidence="1">
    <location>
        <begin position="1"/>
        <end position="47"/>
    </location>
</feature>
<feature type="compositionally biased region" description="Basic and acidic residues" evidence="1">
    <location>
        <begin position="96"/>
        <end position="111"/>
    </location>
</feature>
<reference evidence="3 4" key="1">
    <citation type="submission" date="2024-06" db="EMBL/GenBank/DDBJ databases">
        <title>The Natural Products Discovery Center: Release of the First 8490 Sequenced Strains for Exploring Actinobacteria Biosynthetic Diversity.</title>
        <authorList>
            <person name="Kalkreuter E."/>
            <person name="Kautsar S.A."/>
            <person name="Yang D."/>
            <person name="Bader C.D."/>
            <person name="Teijaro C.N."/>
            <person name="Fluegel L."/>
            <person name="Davis C.M."/>
            <person name="Simpson J.R."/>
            <person name="Lauterbach L."/>
            <person name="Steele A.D."/>
            <person name="Gui C."/>
            <person name="Meng S."/>
            <person name="Li G."/>
            <person name="Viehrig K."/>
            <person name="Ye F."/>
            <person name="Su P."/>
            <person name="Kiefer A.F."/>
            <person name="Nichols A."/>
            <person name="Cepeda A.J."/>
            <person name="Yan W."/>
            <person name="Fan B."/>
            <person name="Jiang Y."/>
            <person name="Adhikari A."/>
            <person name="Zheng C.-J."/>
            <person name="Schuster L."/>
            <person name="Cowan T.M."/>
            <person name="Smanski M.J."/>
            <person name="Chevrette M.G."/>
            <person name="De Carvalho L.P.S."/>
            <person name="Shen B."/>
        </authorList>
    </citation>
    <scope>NUCLEOTIDE SEQUENCE [LARGE SCALE GENOMIC DNA]</scope>
    <source>
        <strain evidence="3 4">NPDC048946</strain>
    </source>
</reference>
<keyword evidence="2" id="KW-1133">Transmembrane helix</keyword>
<feature type="compositionally biased region" description="Low complexity" evidence="1">
    <location>
        <begin position="121"/>
        <end position="130"/>
    </location>
</feature>
<comment type="caution">
    <text evidence="3">The sequence shown here is derived from an EMBL/GenBank/DDBJ whole genome shotgun (WGS) entry which is preliminary data.</text>
</comment>
<keyword evidence="2" id="KW-0812">Transmembrane</keyword>
<organism evidence="3 4">
    <name type="scientific">Streptodolium elevatio</name>
    <dbReference type="NCBI Taxonomy" id="3157996"/>
    <lineage>
        <taxon>Bacteria</taxon>
        <taxon>Bacillati</taxon>
        <taxon>Actinomycetota</taxon>
        <taxon>Actinomycetes</taxon>
        <taxon>Kitasatosporales</taxon>
        <taxon>Streptomycetaceae</taxon>
        <taxon>Streptodolium</taxon>
    </lineage>
</organism>
<protein>
    <recommendedName>
        <fullName evidence="5">Serine/threonine protein kinase</fullName>
    </recommendedName>
</protein>
<evidence type="ECO:0000256" key="2">
    <source>
        <dbReference type="SAM" id="Phobius"/>
    </source>
</evidence>
<name>A0ABV3DIW7_9ACTN</name>
<keyword evidence="4" id="KW-1185">Reference proteome</keyword>
<accession>A0ABV3DIW7</accession>
<keyword evidence="2" id="KW-0472">Membrane</keyword>
<feature type="region of interest" description="Disordered" evidence="1">
    <location>
        <begin position="90"/>
        <end position="166"/>
    </location>
</feature>
<dbReference type="RefSeq" id="WP_358355632.1">
    <property type="nucleotide sequence ID" value="NZ_JBEZFP010000048.1"/>
</dbReference>
<sequence length="282" mass="28887">MADEHTVSGVAHTGPEPSEPTLAKTAGAPVPTGPPGSADLVRGAAPAPRVQKPDVKNSVVLALAVVILFFTGISGVAIWAAASFDGGRPGITGPADGHREPPVIEPADRTRPPQTLEPDEAATAPAAAETGTERPGTEPAPLAPATEPAAGEPRAGQPQTGRDAARGAAVDWNTVAYPQDCPGAPYDVRDARPLTEDARTYIVQVRCAAGSGTAPDGLYTYALAPDGGPPALLGTLLAAGEDRVVKEFAIRDGKIHATLQGWSTEEVPRCCPDTEETRVLTP</sequence>
<proteinExistence type="predicted"/>